<organism evidence="1">
    <name type="scientific">Paramoeba aestuarina</name>
    <dbReference type="NCBI Taxonomy" id="180227"/>
    <lineage>
        <taxon>Eukaryota</taxon>
        <taxon>Amoebozoa</taxon>
        <taxon>Discosea</taxon>
        <taxon>Flabellinia</taxon>
        <taxon>Dactylopodida</taxon>
        <taxon>Paramoebidae</taxon>
        <taxon>Paramoeba</taxon>
    </lineage>
</organism>
<protein>
    <submittedName>
        <fullName evidence="1">Uncharacterized protein</fullName>
    </submittedName>
</protein>
<evidence type="ECO:0000313" key="1">
    <source>
        <dbReference type="EMBL" id="CAE2301944.1"/>
    </source>
</evidence>
<name>A0A7S4KQ18_9EUKA</name>
<proteinExistence type="predicted"/>
<sequence length="137" mass="15976">MDAGIINEKRVAFARYLNGVWRSMITRDDDYVNRTFDNIFRCLPNESPVCLFWYMMDRSSAVYQTGFGWSVPPEARDPNNQAQTDVLRNILTAFVSDACRPVFQELLTRNHDCTGLRYHEMATQNPDEEFFTFSKAQ</sequence>
<dbReference type="EMBL" id="HBKR01014645">
    <property type="protein sequence ID" value="CAE2301944.1"/>
    <property type="molecule type" value="Transcribed_RNA"/>
</dbReference>
<dbReference type="AlphaFoldDB" id="A0A7S4KQ18"/>
<accession>A0A7S4KQ18</accession>
<reference evidence="1" key="1">
    <citation type="submission" date="2021-01" db="EMBL/GenBank/DDBJ databases">
        <authorList>
            <person name="Corre E."/>
            <person name="Pelletier E."/>
            <person name="Niang G."/>
            <person name="Scheremetjew M."/>
            <person name="Finn R."/>
            <person name="Kale V."/>
            <person name="Holt S."/>
            <person name="Cochrane G."/>
            <person name="Meng A."/>
            <person name="Brown T."/>
            <person name="Cohen L."/>
        </authorList>
    </citation>
    <scope>NUCLEOTIDE SEQUENCE</scope>
    <source>
        <strain evidence="1">SoJaBio B1-5/56/2</strain>
    </source>
</reference>
<gene>
    <name evidence="1" type="ORF">NAES01612_LOCUS9689</name>
</gene>